<organism evidence="1 2">
    <name type="scientific">Sesamum alatum</name>
    <dbReference type="NCBI Taxonomy" id="300844"/>
    <lineage>
        <taxon>Eukaryota</taxon>
        <taxon>Viridiplantae</taxon>
        <taxon>Streptophyta</taxon>
        <taxon>Embryophyta</taxon>
        <taxon>Tracheophyta</taxon>
        <taxon>Spermatophyta</taxon>
        <taxon>Magnoliopsida</taxon>
        <taxon>eudicotyledons</taxon>
        <taxon>Gunneridae</taxon>
        <taxon>Pentapetalae</taxon>
        <taxon>asterids</taxon>
        <taxon>lamiids</taxon>
        <taxon>Lamiales</taxon>
        <taxon>Pedaliaceae</taxon>
        <taxon>Sesamum</taxon>
    </lineage>
</organism>
<dbReference type="Proteomes" id="UP001293254">
    <property type="component" value="Unassembled WGS sequence"/>
</dbReference>
<proteinExistence type="predicted"/>
<dbReference type="EMBL" id="JACGWO010000003">
    <property type="protein sequence ID" value="KAK4432743.1"/>
    <property type="molecule type" value="Genomic_DNA"/>
</dbReference>
<dbReference type="SUPFAM" id="SSF56112">
    <property type="entry name" value="Protein kinase-like (PK-like)"/>
    <property type="match status" value="1"/>
</dbReference>
<evidence type="ECO:0000313" key="2">
    <source>
        <dbReference type="Proteomes" id="UP001293254"/>
    </source>
</evidence>
<sequence>MSLPFLKSHQIVGKVEGYCFDVNNLGVVYDVKPLDTIYRIMSDNGHWIEKTDVYTFWVVLLELIMRYTSLGLKRAIKTKHNFALAQCVCGGYGEELEKALNGEMTHILVHACFQRDPDYDADDGTKLSLLALRCVQPWACRRPTMQQVVGMLEELHVVIKHCGMP</sequence>
<evidence type="ECO:0000313" key="1">
    <source>
        <dbReference type="EMBL" id="KAK4432743.1"/>
    </source>
</evidence>
<dbReference type="InterPro" id="IPR011009">
    <property type="entry name" value="Kinase-like_dom_sf"/>
</dbReference>
<comment type="caution">
    <text evidence="1">The sequence shown here is derived from an EMBL/GenBank/DDBJ whole genome shotgun (WGS) entry which is preliminary data.</text>
</comment>
<accession>A0AAE1YMS8</accession>
<gene>
    <name evidence="1" type="ORF">Salat_1036500</name>
</gene>
<protein>
    <submittedName>
        <fullName evidence="1">Uncharacterized protein</fullName>
    </submittedName>
</protein>
<dbReference type="AlphaFoldDB" id="A0AAE1YMS8"/>
<name>A0AAE1YMS8_9LAMI</name>
<keyword evidence="2" id="KW-1185">Reference proteome</keyword>
<reference evidence="1" key="1">
    <citation type="submission" date="2020-06" db="EMBL/GenBank/DDBJ databases">
        <authorList>
            <person name="Li T."/>
            <person name="Hu X."/>
            <person name="Zhang T."/>
            <person name="Song X."/>
            <person name="Zhang H."/>
            <person name="Dai N."/>
            <person name="Sheng W."/>
            <person name="Hou X."/>
            <person name="Wei L."/>
        </authorList>
    </citation>
    <scope>NUCLEOTIDE SEQUENCE</scope>
    <source>
        <strain evidence="1">3651</strain>
        <tissue evidence="1">Leaf</tissue>
    </source>
</reference>
<reference evidence="1" key="2">
    <citation type="journal article" date="2024" name="Plant">
        <title>Genomic evolution and insights into agronomic trait innovations of Sesamum species.</title>
        <authorList>
            <person name="Miao H."/>
            <person name="Wang L."/>
            <person name="Qu L."/>
            <person name="Liu H."/>
            <person name="Sun Y."/>
            <person name="Le M."/>
            <person name="Wang Q."/>
            <person name="Wei S."/>
            <person name="Zheng Y."/>
            <person name="Lin W."/>
            <person name="Duan Y."/>
            <person name="Cao H."/>
            <person name="Xiong S."/>
            <person name="Wang X."/>
            <person name="Wei L."/>
            <person name="Li C."/>
            <person name="Ma Q."/>
            <person name="Ju M."/>
            <person name="Zhao R."/>
            <person name="Li G."/>
            <person name="Mu C."/>
            <person name="Tian Q."/>
            <person name="Mei H."/>
            <person name="Zhang T."/>
            <person name="Gao T."/>
            <person name="Zhang H."/>
        </authorList>
    </citation>
    <scope>NUCLEOTIDE SEQUENCE</scope>
    <source>
        <strain evidence="1">3651</strain>
    </source>
</reference>
<dbReference type="Gene3D" id="1.10.510.10">
    <property type="entry name" value="Transferase(Phosphotransferase) domain 1"/>
    <property type="match status" value="1"/>
</dbReference>